<accession>A0A0D2E1X4</accession>
<feature type="domain" description="Extracellular mutant protein 11 C-terminal" evidence="2">
    <location>
        <begin position="378"/>
        <end position="510"/>
    </location>
</feature>
<feature type="compositionally biased region" description="Polar residues" evidence="1">
    <location>
        <begin position="177"/>
        <end position="188"/>
    </location>
</feature>
<dbReference type="STRING" id="215243.A0A0D2E1X4"/>
<dbReference type="OrthoDB" id="2159786at2759"/>
<dbReference type="EMBL" id="KN847332">
    <property type="protein sequence ID" value="KIW48800.1"/>
    <property type="molecule type" value="Genomic_DNA"/>
</dbReference>
<feature type="compositionally biased region" description="Basic and acidic residues" evidence="1">
    <location>
        <begin position="16"/>
        <end position="30"/>
    </location>
</feature>
<dbReference type="InterPro" id="IPR029178">
    <property type="entry name" value="Ecm11_C"/>
</dbReference>
<dbReference type="HOGENOM" id="CLU_520730_0_0_1"/>
<evidence type="ECO:0000256" key="1">
    <source>
        <dbReference type="SAM" id="MobiDB-lite"/>
    </source>
</evidence>
<dbReference type="Proteomes" id="UP000053342">
    <property type="component" value="Unassembled WGS sequence"/>
</dbReference>
<evidence type="ECO:0000259" key="2">
    <source>
        <dbReference type="Pfam" id="PF15463"/>
    </source>
</evidence>
<feature type="region of interest" description="Disordered" evidence="1">
    <location>
        <begin position="1"/>
        <end position="105"/>
    </location>
</feature>
<dbReference type="VEuPathDB" id="FungiDB:PV06_01363"/>
<reference evidence="3 4" key="1">
    <citation type="submission" date="2015-01" db="EMBL/GenBank/DDBJ databases">
        <title>The Genome Sequence of Exophiala oligosperma CBS72588.</title>
        <authorList>
            <consortium name="The Broad Institute Genomics Platform"/>
            <person name="Cuomo C."/>
            <person name="de Hoog S."/>
            <person name="Gorbushina A."/>
            <person name="Stielow B."/>
            <person name="Teixiera M."/>
            <person name="Abouelleil A."/>
            <person name="Chapman S.B."/>
            <person name="Priest M."/>
            <person name="Young S.K."/>
            <person name="Wortman J."/>
            <person name="Nusbaum C."/>
            <person name="Birren B."/>
        </authorList>
    </citation>
    <scope>NUCLEOTIDE SEQUENCE [LARGE SCALE GENOMIC DNA]</scope>
    <source>
        <strain evidence="3 4">CBS 72588</strain>
    </source>
</reference>
<feature type="compositionally biased region" description="Basic and acidic residues" evidence="1">
    <location>
        <begin position="190"/>
        <end position="209"/>
    </location>
</feature>
<evidence type="ECO:0000313" key="4">
    <source>
        <dbReference type="Proteomes" id="UP000053342"/>
    </source>
</evidence>
<feature type="compositionally biased region" description="Polar residues" evidence="1">
    <location>
        <begin position="132"/>
        <end position="165"/>
    </location>
</feature>
<gene>
    <name evidence="3" type="ORF">PV06_01363</name>
</gene>
<evidence type="ECO:0000313" key="3">
    <source>
        <dbReference type="EMBL" id="KIW48800.1"/>
    </source>
</evidence>
<dbReference type="GeneID" id="27353437"/>
<proteinExistence type="predicted"/>
<protein>
    <recommendedName>
        <fullName evidence="2">Extracellular mutant protein 11 C-terminal domain-containing protein</fullName>
    </recommendedName>
</protein>
<organism evidence="3 4">
    <name type="scientific">Exophiala oligosperma</name>
    <dbReference type="NCBI Taxonomy" id="215243"/>
    <lineage>
        <taxon>Eukaryota</taxon>
        <taxon>Fungi</taxon>
        <taxon>Dikarya</taxon>
        <taxon>Ascomycota</taxon>
        <taxon>Pezizomycotina</taxon>
        <taxon>Eurotiomycetes</taxon>
        <taxon>Chaetothyriomycetidae</taxon>
        <taxon>Chaetothyriales</taxon>
        <taxon>Herpotrichiellaceae</taxon>
        <taxon>Exophiala</taxon>
    </lineage>
</organism>
<feature type="compositionally biased region" description="Acidic residues" evidence="1">
    <location>
        <begin position="219"/>
        <end position="233"/>
    </location>
</feature>
<dbReference type="Pfam" id="PF15463">
    <property type="entry name" value="ECM11"/>
    <property type="match status" value="1"/>
</dbReference>
<feature type="compositionally biased region" description="Basic residues" evidence="1">
    <location>
        <begin position="270"/>
        <end position="289"/>
    </location>
</feature>
<dbReference type="AlphaFoldDB" id="A0A0D2E1X4"/>
<feature type="compositionally biased region" description="Polar residues" evidence="1">
    <location>
        <begin position="56"/>
        <end position="75"/>
    </location>
</feature>
<keyword evidence="4" id="KW-1185">Reference proteome</keyword>
<dbReference type="RefSeq" id="XP_016269016.1">
    <property type="nucleotide sequence ID" value="XM_016401963.1"/>
</dbReference>
<sequence length="527" mass="58679">MPLNTLPSRGPTGVDRYLHSREPGAIRPESRSLTPQPRRERSKQRANGAATRGARPNSSNGHASHTPKFNRQDFAQSMKLPVPDTLAKAKARPTHSLHQDLSTTKPVPIVSQFQLPAESKLNAFDDTQSIHFDDSTSFADGPENQRNATFGGFNNPQDEQPSSNPFGREKQHFKAQRFTQPQGPNWQKQIDGRIRPGELPKYGNTHDRGPQPSVPPSEEAYDDGYEPDGEYADNDPNTWDTPSRARMPPPENEPTKSKPQPPDMEERSRSPHLHHHRDQQQQHKSRFQVHKQTVVDNNAPEGSATIDQHPPPHAAAQARQDIQPAAPPFSSKISSYHESSSEEEEEEMARPTVRAPSSPLPPSTTTNNKRPRTEEALDFSPADITAKTMADVDAVPFTTDPSCPPPVEPALDSHGTPMSLAARLTNLTKMRHEDQRHLFRSLTDAEREQTAAWFLERFRVDVQRLMDVRFERRRTALKYELEVKKRDARVEAKQQDVDEELAGLRKGGGALIAGKGAAAAAAVGRTG</sequence>
<name>A0A0D2E1X4_9EURO</name>
<feature type="region of interest" description="Disordered" evidence="1">
    <location>
        <begin position="132"/>
        <end position="375"/>
    </location>
</feature>